<evidence type="ECO:0000313" key="6">
    <source>
        <dbReference type="Proteomes" id="UP000758155"/>
    </source>
</evidence>
<dbReference type="GO" id="GO:0016491">
    <property type="term" value="F:oxidoreductase activity"/>
    <property type="evidence" value="ECO:0007669"/>
    <property type="project" value="InterPro"/>
</dbReference>
<dbReference type="PROSITE" id="PS00498">
    <property type="entry name" value="TYROSINASE_2"/>
    <property type="match status" value="1"/>
</dbReference>
<protein>
    <recommendedName>
        <fullName evidence="3 4">Tyrosinase copper-binding domain-containing protein</fullName>
    </recommendedName>
</protein>
<dbReference type="AlphaFoldDB" id="A0A9P4WQL9"/>
<dbReference type="PRINTS" id="PR00092">
    <property type="entry name" value="TYROSINASE"/>
</dbReference>
<sequence length="395" mass="42489">MRSSDFIVGALIGIASAAPAGLHPCLGPKCAPESDALTARGLQNLRAFVAKRGYTSSTCTLEKAAVRKEWSTLCDNEKKAYIDAVQCLAKLPPKTPIGVAAGAKNRYDDLVATHINQTLSIHGTGNFLSWHRYFTWAYEHILKTECGYNGTQPYYNWPWWAADPHKAPNFDGSELSMSGDGEYITGRNNTCIPSPAACGVSLAPGNGGGCVKSGPFKDWSVNLGPVAPALPNIPTNPSPDGLGYNPRCLRRDISRAASSGWTRDADVAALIENADSFSRFSTTMQGDFAAGYLGVHTAGHFTIGGDPGGDLFASPGDPMFFLHHAMIDRTWWTWQNLDLEKRLYAIGATVTLNNSPPSRNATLDDLVGLGYVGVPDLSIRNASYTLGGPFCYIYE</sequence>
<keyword evidence="1" id="KW-0479">Metal-binding</keyword>
<name>A0A9P4WQL9_9PLEO</name>
<dbReference type="Proteomes" id="UP000758155">
    <property type="component" value="Unassembled WGS sequence"/>
</dbReference>
<gene>
    <name evidence="5" type="ORF">E8E12_004320</name>
</gene>
<accession>A0A9P4WQL9</accession>
<organism evidence="5 6">
    <name type="scientific">Didymella heteroderae</name>
    <dbReference type="NCBI Taxonomy" id="1769908"/>
    <lineage>
        <taxon>Eukaryota</taxon>
        <taxon>Fungi</taxon>
        <taxon>Dikarya</taxon>
        <taxon>Ascomycota</taxon>
        <taxon>Pezizomycotina</taxon>
        <taxon>Dothideomycetes</taxon>
        <taxon>Pleosporomycetidae</taxon>
        <taxon>Pleosporales</taxon>
        <taxon>Pleosporineae</taxon>
        <taxon>Didymellaceae</taxon>
        <taxon>Didymella</taxon>
    </lineage>
</organism>
<feature type="chain" id="PRO_5040516715" description="Tyrosinase copper-binding domain-containing protein" evidence="2">
    <location>
        <begin position="18"/>
        <end position="395"/>
    </location>
</feature>
<dbReference type="EMBL" id="SWKV01000029">
    <property type="protein sequence ID" value="KAF3039709.1"/>
    <property type="molecule type" value="Genomic_DNA"/>
</dbReference>
<keyword evidence="2" id="KW-0732">Signal</keyword>
<dbReference type="InterPro" id="IPR050316">
    <property type="entry name" value="Tyrosinase/Hemocyanin"/>
</dbReference>
<feature type="domain" description="Tyrosinase copper-binding" evidence="3">
    <location>
        <begin position="122"/>
        <end position="139"/>
    </location>
</feature>
<evidence type="ECO:0000259" key="4">
    <source>
        <dbReference type="PROSITE" id="PS00498"/>
    </source>
</evidence>
<dbReference type="OrthoDB" id="6132182at2759"/>
<dbReference type="Pfam" id="PF00264">
    <property type="entry name" value="Tyrosinase"/>
    <property type="match status" value="1"/>
</dbReference>
<dbReference type="PROSITE" id="PS00497">
    <property type="entry name" value="TYROSINASE_1"/>
    <property type="match status" value="1"/>
</dbReference>
<dbReference type="Gene3D" id="1.10.1280.10">
    <property type="entry name" value="Di-copper center containing domain from catechol oxidase"/>
    <property type="match status" value="1"/>
</dbReference>
<evidence type="ECO:0000313" key="5">
    <source>
        <dbReference type="EMBL" id="KAF3039709.1"/>
    </source>
</evidence>
<dbReference type="PANTHER" id="PTHR11474:SF116">
    <property type="entry name" value="TYROSINASE"/>
    <property type="match status" value="1"/>
</dbReference>
<evidence type="ECO:0000256" key="2">
    <source>
        <dbReference type="SAM" id="SignalP"/>
    </source>
</evidence>
<dbReference type="GO" id="GO:0046872">
    <property type="term" value="F:metal ion binding"/>
    <property type="evidence" value="ECO:0007669"/>
    <property type="project" value="UniProtKB-KW"/>
</dbReference>
<evidence type="ECO:0000256" key="1">
    <source>
        <dbReference type="ARBA" id="ARBA00022723"/>
    </source>
</evidence>
<comment type="caution">
    <text evidence="5">The sequence shown here is derived from an EMBL/GenBank/DDBJ whole genome shotgun (WGS) entry which is preliminary data.</text>
</comment>
<dbReference type="SUPFAM" id="SSF48056">
    <property type="entry name" value="Di-copper centre-containing domain"/>
    <property type="match status" value="1"/>
</dbReference>
<dbReference type="InterPro" id="IPR002227">
    <property type="entry name" value="Tyrosinase_Cu-bd"/>
</dbReference>
<proteinExistence type="predicted"/>
<evidence type="ECO:0000259" key="3">
    <source>
        <dbReference type="PROSITE" id="PS00497"/>
    </source>
</evidence>
<feature type="signal peptide" evidence="2">
    <location>
        <begin position="1"/>
        <end position="17"/>
    </location>
</feature>
<dbReference type="PANTHER" id="PTHR11474">
    <property type="entry name" value="TYROSINASE FAMILY MEMBER"/>
    <property type="match status" value="1"/>
</dbReference>
<keyword evidence="6" id="KW-1185">Reference proteome</keyword>
<reference evidence="5" key="1">
    <citation type="submission" date="2019-04" db="EMBL/GenBank/DDBJ databases">
        <title>Sequencing of skin fungus with MAO and IRED activity.</title>
        <authorList>
            <person name="Marsaioli A.J."/>
            <person name="Bonatto J.M.C."/>
            <person name="Reis Junior O."/>
        </authorList>
    </citation>
    <scope>NUCLEOTIDE SEQUENCE</scope>
    <source>
        <strain evidence="5">28M1</strain>
    </source>
</reference>
<dbReference type="InterPro" id="IPR008922">
    <property type="entry name" value="Di-copper_centre_dom_sf"/>
</dbReference>
<feature type="domain" description="Tyrosinase copper-binding" evidence="4">
    <location>
        <begin position="317"/>
        <end position="328"/>
    </location>
</feature>